<dbReference type="Gene3D" id="3.30.465.10">
    <property type="match status" value="1"/>
</dbReference>
<evidence type="ECO:0000256" key="16">
    <source>
        <dbReference type="ARBA" id="ARBA00048914"/>
    </source>
</evidence>
<dbReference type="GO" id="GO:0005829">
    <property type="term" value="C:cytosol"/>
    <property type="evidence" value="ECO:0007669"/>
    <property type="project" value="TreeGrafter"/>
</dbReference>
<keyword evidence="9" id="KW-0274">FAD</keyword>
<keyword evidence="7" id="KW-0132">Cell division</keyword>
<evidence type="ECO:0000256" key="14">
    <source>
        <dbReference type="ARBA" id="ARBA00023306"/>
    </source>
</evidence>
<dbReference type="GO" id="GO:0008762">
    <property type="term" value="F:UDP-N-acetylmuramate dehydrogenase activity"/>
    <property type="evidence" value="ECO:0007669"/>
    <property type="project" value="UniProtKB-EC"/>
</dbReference>
<keyword evidence="12" id="KW-0573">Peptidoglycan synthesis</keyword>
<evidence type="ECO:0000256" key="3">
    <source>
        <dbReference type="ARBA" id="ARBA00004496"/>
    </source>
</evidence>
<dbReference type="Pfam" id="PF02873">
    <property type="entry name" value="MurB_C"/>
    <property type="match status" value="1"/>
</dbReference>
<keyword evidence="10" id="KW-0521">NADP</keyword>
<dbReference type="UniPathway" id="UPA00219"/>
<keyword evidence="14" id="KW-0131">Cell cycle</keyword>
<evidence type="ECO:0000256" key="7">
    <source>
        <dbReference type="ARBA" id="ARBA00022618"/>
    </source>
</evidence>
<dbReference type="GO" id="GO:0071555">
    <property type="term" value="P:cell wall organization"/>
    <property type="evidence" value="ECO:0007669"/>
    <property type="project" value="UniProtKB-KW"/>
</dbReference>
<dbReference type="SUPFAM" id="SSF56176">
    <property type="entry name" value="FAD-binding/transporter-associated domain-like"/>
    <property type="match status" value="1"/>
</dbReference>
<evidence type="ECO:0000256" key="4">
    <source>
        <dbReference type="ARBA" id="ARBA00004752"/>
    </source>
</evidence>
<evidence type="ECO:0000256" key="2">
    <source>
        <dbReference type="ARBA" id="ARBA00003921"/>
    </source>
</evidence>
<dbReference type="PANTHER" id="PTHR21071">
    <property type="entry name" value="UDP-N-ACETYLENOLPYRUVOYLGLUCOSAMINE REDUCTASE"/>
    <property type="match status" value="1"/>
</dbReference>
<evidence type="ECO:0000256" key="13">
    <source>
        <dbReference type="ARBA" id="ARBA00023002"/>
    </source>
</evidence>
<evidence type="ECO:0000256" key="6">
    <source>
        <dbReference type="ARBA" id="ARBA00022490"/>
    </source>
</evidence>
<proteinExistence type="inferred from homology"/>
<comment type="subcellular location">
    <subcellularLocation>
        <location evidence="3">Cytoplasm</location>
    </subcellularLocation>
</comment>
<sequence>MEALSNFTTLKVGGPAQKIVHAHTEDELVEFVKAADKAGEQVLILGGGSNLLISDAGFAGTVIRVESKGNALDYDACSGGMIEVSAGEDWDKFVALTIEKGFADLESLSGIPGTIGGAPIQNIGAYGHEVSETIARVKAYDRTKGEITTFTNEQCRFSYRNSVFKAEAGRYVILNVTFQLRKGEQSLPITYAELAKFLSINIGDRAPVVEVRKAVLQLRGRKGMLIDAGDVNSNSAGSFFVNPILNKEIADKLPADAPRWPQTDGRVKTSAAWLMEHAGVSKGEKLAGAQISNKHVLALTNSGDATAGDIVELAKMARTKVFEKFGVKLEAEVQLVGLDLN</sequence>
<dbReference type="InterPro" id="IPR006094">
    <property type="entry name" value="Oxid_FAD_bind_N"/>
</dbReference>
<dbReference type="NCBIfam" id="TIGR00179">
    <property type="entry name" value="murB"/>
    <property type="match status" value="1"/>
</dbReference>
<evidence type="ECO:0000313" key="18">
    <source>
        <dbReference type="EMBL" id="CAB4584034.1"/>
    </source>
</evidence>
<dbReference type="SUPFAM" id="SSF56194">
    <property type="entry name" value="Uridine diphospho-N-Acetylenolpyruvylglucosamine reductase, MurB, C-terminal domain"/>
    <property type="match status" value="1"/>
</dbReference>
<dbReference type="PROSITE" id="PS51387">
    <property type="entry name" value="FAD_PCMH"/>
    <property type="match status" value="1"/>
</dbReference>
<dbReference type="InterPro" id="IPR036318">
    <property type="entry name" value="FAD-bd_PCMH-like_sf"/>
</dbReference>
<keyword evidence="6" id="KW-0963">Cytoplasm</keyword>
<dbReference type="InterPro" id="IPR016169">
    <property type="entry name" value="FAD-bd_PCMH_sub2"/>
</dbReference>
<dbReference type="Pfam" id="PF01565">
    <property type="entry name" value="FAD_binding_4"/>
    <property type="match status" value="1"/>
</dbReference>
<evidence type="ECO:0000256" key="11">
    <source>
        <dbReference type="ARBA" id="ARBA00022960"/>
    </source>
</evidence>
<dbReference type="EC" id="1.3.1.98" evidence="5"/>
<evidence type="ECO:0000256" key="1">
    <source>
        <dbReference type="ARBA" id="ARBA00001974"/>
    </source>
</evidence>
<dbReference type="HAMAP" id="MF_00037">
    <property type="entry name" value="MurB"/>
    <property type="match status" value="1"/>
</dbReference>
<comment type="cofactor">
    <cofactor evidence="1">
        <name>FAD</name>
        <dbReference type="ChEBI" id="CHEBI:57692"/>
    </cofactor>
</comment>
<gene>
    <name evidence="18" type="ORF">UFOPK1766_00623</name>
</gene>
<keyword evidence="13" id="KW-0560">Oxidoreductase</keyword>
<reference evidence="18" key="1">
    <citation type="submission" date="2020-05" db="EMBL/GenBank/DDBJ databases">
        <authorList>
            <person name="Chiriac C."/>
            <person name="Salcher M."/>
            <person name="Ghai R."/>
            <person name="Kavagutti S V."/>
        </authorList>
    </citation>
    <scope>NUCLEOTIDE SEQUENCE</scope>
</reference>
<dbReference type="InterPro" id="IPR016166">
    <property type="entry name" value="FAD-bd_PCMH"/>
</dbReference>
<evidence type="ECO:0000256" key="12">
    <source>
        <dbReference type="ARBA" id="ARBA00022984"/>
    </source>
</evidence>
<dbReference type="InterPro" id="IPR036635">
    <property type="entry name" value="MurB_C_sf"/>
</dbReference>
<comment type="function">
    <text evidence="2">Cell wall formation.</text>
</comment>
<dbReference type="InterPro" id="IPR003170">
    <property type="entry name" value="MurB"/>
</dbReference>
<evidence type="ECO:0000256" key="5">
    <source>
        <dbReference type="ARBA" id="ARBA00012518"/>
    </source>
</evidence>
<organism evidence="18">
    <name type="scientific">freshwater metagenome</name>
    <dbReference type="NCBI Taxonomy" id="449393"/>
    <lineage>
        <taxon>unclassified sequences</taxon>
        <taxon>metagenomes</taxon>
        <taxon>ecological metagenomes</taxon>
    </lineage>
</organism>
<dbReference type="PANTHER" id="PTHR21071:SF4">
    <property type="entry name" value="UDP-N-ACETYLENOLPYRUVOYLGLUCOSAMINE REDUCTASE"/>
    <property type="match status" value="1"/>
</dbReference>
<dbReference type="InterPro" id="IPR016167">
    <property type="entry name" value="FAD-bd_PCMH_sub1"/>
</dbReference>
<comment type="catalytic activity">
    <reaction evidence="16">
        <text>UDP-N-acetyl-alpha-D-muramate + NADP(+) = UDP-N-acetyl-3-O-(1-carboxyvinyl)-alpha-D-glucosamine + NADPH + H(+)</text>
        <dbReference type="Rhea" id="RHEA:12248"/>
        <dbReference type="ChEBI" id="CHEBI:15378"/>
        <dbReference type="ChEBI" id="CHEBI:57783"/>
        <dbReference type="ChEBI" id="CHEBI:58349"/>
        <dbReference type="ChEBI" id="CHEBI:68483"/>
        <dbReference type="ChEBI" id="CHEBI:70757"/>
        <dbReference type="EC" id="1.3.1.98"/>
    </reaction>
</comment>
<dbReference type="InterPro" id="IPR011601">
    <property type="entry name" value="MurB_C"/>
</dbReference>
<name>A0A6J6FAT2_9ZZZZ</name>
<protein>
    <recommendedName>
        <fullName evidence="5">UDP-N-acetylmuramate dehydrogenase</fullName>
        <ecNumber evidence="5">1.3.1.98</ecNumber>
    </recommendedName>
</protein>
<evidence type="ECO:0000256" key="8">
    <source>
        <dbReference type="ARBA" id="ARBA00022630"/>
    </source>
</evidence>
<keyword evidence="11" id="KW-0133">Cell shape</keyword>
<dbReference type="AlphaFoldDB" id="A0A6J6FAT2"/>
<evidence type="ECO:0000256" key="15">
    <source>
        <dbReference type="ARBA" id="ARBA00023316"/>
    </source>
</evidence>
<dbReference type="NCBIfam" id="NF000755">
    <property type="entry name" value="PRK00046.1"/>
    <property type="match status" value="1"/>
</dbReference>
<keyword evidence="8" id="KW-0285">Flavoprotein</keyword>
<dbReference type="GO" id="GO:0071949">
    <property type="term" value="F:FAD binding"/>
    <property type="evidence" value="ECO:0007669"/>
    <property type="project" value="InterPro"/>
</dbReference>
<evidence type="ECO:0000256" key="9">
    <source>
        <dbReference type="ARBA" id="ARBA00022827"/>
    </source>
</evidence>
<feature type="domain" description="FAD-binding PCMH-type" evidence="17">
    <location>
        <begin position="12"/>
        <end position="183"/>
    </location>
</feature>
<dbReference type="GO" id="GO:0008360">
    <property type="term" value="P:regulation of cell shape"/>
    <property type="evidence" value="ECO:0007669"/>
    <property type="project" value="UniProtKB-KW"/>
</dbReference>
<comment type="pathway">
    <text evidence="4">Cell wall biogenesis; peptidoglycan biosynthesis.</text>
</comment>
<keyword evidence="15" id="KW-0961">Cell wall biogenesis/degradation</keyword>
<dbReference type="NCBIfam" id="NF010478">
    <property type="entry name" value="PRK13903.1"/>
    <property type="match status" value="1"/>
</dbReference>
<dbReference type="Gene3D" id="3.90.78.10">
    <property type="entry name" value="UDP-N-acetylenolpyruvoylglucosamine reductase, C-terminal domain"/>
    <property type="match status" value="1"/>
</dbReference>
<evidence type="ECO:0000256" key="10">
    <source>
        <dbReference type="ARBA" id="ARBA00022857"/>
    </source>
</evidence>
<dbReference type="GO" id="GO:0051301">
    <property type="term" value="P:cell division"/>
    <property type="evidence" value="ECO:0007669"/>
    <property type="project" value="UniProtKB-KW"/>
</dbReference>
<dbReference type="EMBL" id="CAEZTW010000106">
    <property type="protein sequence ID" value="CAB4584034.1"/>
    <property type="molecule type" value="Genomic_DNA"/>
</dbReference>
<dbReference type="Gene3D" id="3.30.43.10">
    <property type="entry name" value="Uridine Diphospho-n-acetylenolpyruvylglucosamine Reductase, domain 2"/>
    <property type="match status" value="1"/>
</dbReference>
<dbReference type="GO" id="GO:0009252">
    <property type="term" value="P:peptidoglycan biosynthetic process"/>
    <property type="evidence" value="ECO:0007669"/>
    <property type="project" value="UniProtKB-UniPathway"/>
</dbReference>
<evidence type="ECO:0000259" key="17">
    <source>
        <dbReference type="PROSITE" id="PS51387"/>
    </source>
</evidence>
<accession>A0A6J6FAT2</accession>